<dbReference type="AlphaFoldDB" id="A0A7X0MWI9"/>
<name>A0A7X0MWI9_9GAMM</name>
<dbReference type="SUPFAM" id="SSF46689">
    <property type="entry name" value="Homeodomain-like"/>
    <property type="match status" value="1"/>
</dbReference>
<organism evidence="6 7">
    <name type="scientific">Pseudoteredinibacter isoporae</name>
    <dbReference type="NCBI Taxonomy" id="570281"/>
    <lineage>
        <taxon>Bacteria</taxon>
        <taxon>Pseudomonadati</taxon>
        <taxon>Pseudomonadota</taxon>
        <taxon>Gammaproteobacteria</taxon>
        <taxon>Cellvibrionales</taxon>
        <taxon>Cellvibrionaceae</taxon>
        <taxon>Pseudoteredinibacter</taxon>
    </lineage>
</organism>
<gene>
    <name evidence="6" type="ORF">HNR48_002813</name>
</gene>
<dbReference type="GO" id="GO:0097367">
    <property type="term" value="F:carbohydrate derivative binding"/>
    <property type="evidence" value="ECO:0007669"/>
    <property type="project" value="InterPro"/>
</dbReference>
<sequence length="283" mass="31625">MLESAPQEYEELIEAISNNHANLSKRLKQIASFALEHPTTMGIETIANIAQSAEVQPSALIRFAKNFGFSGFSDMQRIFQRYVTEQSESYKERVARELAENNQDEPDSLQALFQQFCDANVVSLEHLKKGIDVKDIEKAVRILQKAEQIYIVGQRRSLPIASYLTYTLSRADCRVHLIDGSGGLLREQARAMSKKDALIAITFHPYSADTSQVVDIAVEKSIPYVAISDSSVSPIVDQASVSFNVHEAEVHNFRSLSATMLLAQTLATGLVFDDKKQNKKRRS</sequence>
<keyword evidence="3" id="KW-0804">Transcription</keyword>
<protein>
    <submittedName>
        <fullName evidence="6">DNA-binding MurR/RpiR family transcriptional regulator</fullName>
    </submittedName>
</protein>
<evidence type="ECO:0000256" key="3">
    <source>
        <dbReference type="ARBA" id="ARBA00023163"/>
    </source>
</evidence>
<dbReference type="Gene3D" id="3.40.50.10490">
    <property type="entry name" value="Glucose-6-phosphate isomerase like protein, domain 1"/>
    <property type="match status" value="1"/>
</dbReference>
<feature type="domain" description="SIS" evidence="5">
    <location>
        <begin position="139"/>
        <end position="276"/>
    </location>
</feature>
<dbReference type="InterPro" id="IPR047640">
    <property type="entry name" value="RpiR-like"/>
</dbReference>
<dbReference type="SUPFAM" id="SSF53697">
    <property type="entry name" value="SIS domain"/>
    <property type="match status" value="1"/>
</dbReference>
<dbReference type="GO" id="GO:1901135">
    <property type="term" value="P:carbohydrate derivative metabolic process"/>
    <property type="evidence" value="ECO:0007669"/>
    <property type="project" value="InterPro"/>
</dbReference>
<accession>A0A7X0MWI9</accession>
<dbReference type="InParanoid" id="A0A7X0MWI9"/>
<evidence type="ECO:0000256" key="1">
    <source>
        <dbReference type="ARBA" id="ARBA00023015"/>
    </source>
</evidence>
<dbReference type="PANTHER" id="PTHR30514">
    <property type="entry name" value="GLUCOKINASE"/>
    <property type="match status" value="1"/>
</dbReference>
<reference evidence="6 7" key="1">
    <citation type="submission" date="2020-08" db="EMBL/GenBank/DDBJ databases">
        <title>Genomic Encyclopedia of Type Strains, Phase IV (KMG-IV): sequencing the most valuable type-strain genomes for metagenomic binning, comparative biology and taxonomic classification.</title>
        <authorList>
            <person name="Goeker M."/>
        </authorList>
    </citation>
    <scope>NUCLEOTIDE SEQUENCE [LARGE SCALE GENOMIC DNA]</scope>
    <source>
        <strain evidence="6 7">DSM 22368</strain>
    </source>
</reference>
<keyword evidence="7" id="KW-1185">Reference proteome</keyword>
<dbReference type="RefSeq" id="WP_166845717.1">
    <property type="nucleotide sequence ID" value="NZ_JAAONY010000002.1"/>
</dbReference>
<keyword evidence="2 6" id="KW-0238">DNA-binding</keyword>
<dbReference type="Pfam" id="PF01380">
    <property type="entry name" value="SIS"/>
    <property type="match status" value="1"/>
</dbReference>
<evidence type="ECO:0000259" key="4">
    <source>
        <dbReference type="PROSITE" id="PS51071"/>
    </source>
</evidence>
<evidence type="ECO:0000313" key="6">
    <source>
        <dbReference type="EMBL" id="MBB6522528.1"/>
    </source>
</evidence>
<comment type="caution">
    <text evidence="6">The sequence shown here is derived from an EMBL/GenBank/DDBJ whole genome shotgun (WGS) entry which is preliminary data.</text>
</comment>
<evidence type="ECO:0000259" key="5">
    <source>
        <dbReference type="PROSITE" id="PS51464"/>
    </source>
</evidence>
<dbReference type="GO" id="GO:0003677">
    <property type="term" value="F:DNA binding"/>
    <property type="evidence" value="ECO:0007669"/>
    <property type="project" value="UniProtKB-KW"/>
</dbReference>
<dbReference type="InterPro" id="IPR001347">
    <property type="entry name" value="SIS_dom"/>
</dbReference>
<dbReference type="InterPro" id="IPR009057">
    <property type="entry name" value="Homeodomain-like_sf"/>
</dbReference>
<dbReference type="Proteomes" id="UP000528457">
    <property type="component" value="Unassembled WGS sequence"/>
</dbReference>
<dbReference type="InterPro" id="IPR000281">
    <property type="entry name" value="HTH_RpiR"/>
</dbReference>
<dbReference type="GO" id="GO:0003700">
    <property type="term" value="F:DNA-binding transcription factor activity"/>
    <property type="evidence" value="ECO:0007669"/>
    <property type="project" value="InterPro"/>
</dbReference>
<dbReference type="CDD" id="cd05013">
    <property type="entry name" value="SIS_RpiR"/>
    <property type="match status" value="1"/>
</dbReference>
<dbReference type="Gene3D" id="1.10.10.10">
    <property type="entry name" value="Winged helix-like DNA-binding domain superfamily/Winged helix DNA-binding domain"/>
    <property type="match status" value="1"/>
</dbReference>
<dbReference type="InterPro" id="IPR035472">
    <property type="entry name" value="RpiR-like_SIS"/>
</dbReference>
<feature type="domain" description="HTH rpiR-type" evidence="4">
    <location>
        <begin position="10"/>
        <end position="86"/>
    </location>
</feature>
<evidence type="ECO:0000313" key="7">
    <source>
        <dbReference type="Proteomes" id="UP000528457"/>
    </source>
</evidence>
<dbReference type="EMBL" id="JACHHT010000002">
    <property type="protein sequence ID" value="MBB6522528.1"/>
    <property type="molecule type" value="Genomic_DNA"/>
</dbReference>
<dbReference type="InterPro" id="IPR036388">
    <property type="entry name" value="WH-like_DNA-bd_sf"/>
</dbReference>
<dbReference type="PROSITE" id="PS51071">
    <property type="entry name" value="HTH_RPIR"/>
    <property type="match status" value="1"/>
</dbReference>
<keyword evidence="1" id="KW-0805">Transcription regulation</keyword>
<dbReference type="Pfam" id="PF01418">
    <property type="entry name" value="HTH_6"/>
    <property type="match status" value="1"/>
</dbReference>
<dbReference type="PANTHER" id="PTHR30514:SF20">
    <property type="entry name" value="TRANSCRIPTIONAL REGULATOR"/>
    <property type="match status" value="1"/>
</dbReference>
<evidence type="ECO:0000256" key="2">
    <source>
        <dbReference type="ARBA" id="ARBA00023125"/>
    </source>
</evidence>
<dbReference type="InterPro" id="IPR046348">
    <property type="entry name" value="SIS_dom_sf"/>
</dbReference>
<proteinExistence type="predicted"/>
<dbReference type="PROSITE" id="PS51464">
    <property type="entry name" value="SIS"/>
    <property type="match status" value="1"/>
</dbReference>